<dbReference type="Gene3D" id="2.130.10.130">
    <property type="entry name" value="Integrin alpha, N-terminal"/>
    <property type="match status" value="2"/>
</dbReference>
<feature type="transmembrane region" description="Helical" evidence="2">
    <location>
        <begin position="55"/>
        <end position="74"/>
    </location>
</feature>
<gene>
    <name evidence="3" type="ORF">QSP1433_LOCUS10341</name>
</gene>
<protein>
    <submittedName>
        <fullName evidence="3">Uncharacterized protein</fullName>
    </submittedName>
</protein>
<dbReference type="EMBL" id="HBHK01016526">
    <property type="protein sequence ID" value="CAD9689708.1"/>
    <property type="molecule type" value="Transcribed_RNA"/>
</dbReference>
<evidence type="ECO:0000256" key="1">
    <source>
        <dbReference type="ARBA" id="ARBA00022729"/>
    </source>
</evidence>
<evidence type="ECO:0000256" key="2">
    <source>
        <dbReference type="SAM" id="Phobius"/>
    </source>
</evidence>
<name>A0A7S2WHY7_9STRA</name>
<dbReference type="AlphaFoldDB" id="A0A7S2WHY7"/>
<proteinExistence type="predicted"/>
<organism evidence="3">
    <name type="scientific">Mucochytrium quahogii</name>
    <dbReference type="NCBI Taxonomy" id="96639"/>
    <lineage>
        <taxon>Eukaryota</taxon>
        <taxon>Sar</taxon>
        <taxon>Stramenopiles</taxon>
        <taxon>Bigyra</taxon>
        <taxon>Labyrinthulomycetes</taxon>
        <taxon>Thraustochytrida</taxon>
        <taxon>Thraustochytriidae</taxon>
        <taxon>Mucochytrium</taxon>
    </lineage>
</organism>
<dbReference type="SUPFAM" id="SSF50965">
    <property type="entry name" value="Galactose oxidase, central domain"/>
    <property type="match status" value="1"/>
</dbReference>
<keyword evidence="2" id="KW-0472">Membrane</keyword>
<keyword evidence="2" id="KW-0812">Transmembrane</keyword>
<keyword evidence="2" id="KW-1133">Transmembrane helix</keyword>
<dbReference type="PANTHER" id="PTHR36220">
    <property type="entry name" value="UNNAMED PRODUCT"/>
    <property type="match status" value="1"/>
</dbReference>
<dbReference type="Pfam" id="PF14312">
    <property type="entry name" value="FG-GAP_2"/>
    <property type="match status" value="3"/>
</dbReference>
<dbReference type="InterPro" id="IPR013517">
    <property type="entry name" value="FG-GAP"/>
</dbReference>
<dbReference type="InterPro" id="IPR011043">
    <property type="entry name" value="Gal_Oxase/kelch_b-propeller"/>
</dbReference>
<keyword evidence="1" id="KW-0732">Signal</keyword>
<sequence length="480" mass="52020">MDNAGDEAPATGEQVEIVCTESAGKGVNKEGNVEAAEQWDYEDERKRLKLMLGSLFFLFAVCLGALIAVCIIYIPRSCLQGVTNTWFPQTKLLASDGTANDRFGSYVSVAGNRTVVGAPFARNKTGAVYVFEISVITNKWEEQAILTVPGMKEGELFGEMIVSEGNTVVVGSHRYNNYTGGVFVFEMAPDGTWEQVARLTAPDGSLNDQFGKSVAMNNGTIVVGAWGEDINGIINVGAVYTFEKDSNQRWVFKSKLLPPSPSFKEYFGSALSIHKDTMVVGSRGFFNKTGRAYIYKKGASGWALWKRMFSPYPEEQALFGYSVSVFDGTYVIGAQKAKNESGRVDIYQEFPCGELYHMTQLSSPEGQGGRFGTTATIIDDTILIGGYYEDTVGENAGASYIYKRGWDWYAYKELTVQNPADRDYLGVGGAMAPGFAAVGASGDDDLGSHSGAVFIFATGFSTTGHRANSFGMTSLKPALS</sequence>
<reference evidence="3" key="1">
    <citation type="submission" date="2021-01" db="EMBL/GenBank/DDBJ databases">
        <authorList>
            <person name="Corre E."/>
            <person name="Pelletier E."/>
            <person name="Niang G."/>
            <person name="Scheremetjew M."/>
            <person name="Finn R."/>
            <person name="Kale V."/>
            <person name="Holt S."/>
            <person name="Cochrane G."/>
            <person name="Meng A."/>
            <person name="Brown T."/>
            <person name="Cohen L."/>
        </authorList>
    </citation>
    <scope>NUCLEOTIDE SEQUENCE</scope>
    <source>
        <strain evidence="3">NY070348D</strain>
    </source>
</reference>
<evidence type="ECO:0000313" key="3">
    <source>
        <dbReference type="EMBL" id="CAD9689708.1"/>
    </source>
</evidence>
<dbReference type="InterPro" id="IPR028994">
    <property type="entry name" value="Integrin_alpha_N"/>
</dbReference>
<accession>A0A7S2WHY7</accession>
<dbReference type="PANTHER" id="PTHR36220:SF1">
    <property type="entry name" value="GAMMA TUBULIN COMPLEX COMPONENT C-TERMINAL DOMAIN-CONTAINING PROTEIN"/>
    <property type="match status" value="1"/>
</dbReference>